<accession>A0ABQ5U5P2</accession>
<feature type="transmembrane region" description="Helical" evidence="3">
    <location>
        <begin position="6"/>
        <end position="32"/>
    </location>
</feature>
<evidence type="ECO:0000259" key="4">
    <source>
        <dbReference type="PROSITE" id="PS51123"/>
    </source>
</evidence>
<protein>
    <recommendedName>
        <fullName evidence="4">OmpA-like domain-containing protein</fullName>
    </recommendedName>
</protein>
<feature type="domain" description="OmpA-like" evidence="4">
    <location>
        <begin position="382"/>
        <end position="490"/>
    </location>
</feature>
<dbReference type="InterPro" id="IPR006665">
    <property type="entry name" value="OmpA-like"/>
</dbReference>
<dbReference type="PROSITE" id="PS51123">
    <property type="entry name" value="OMPA_2"/>
    <property type="match status" value="1"/>
</dbReference>
<comment type="caution">
    <text evidence="5">The sequence shown here is derived from an EMBL/GenBank/DDBJ whole genome shotgun (WGS) entry which is preliminary data.</text>
</comment>
<keyword evidence="3" id="KW-1133">Transmembrane helix</keyword>
<dbReference type="Gene3D" id="3.30.1330.60">
    <property type="entry name" value="OmpA-like domain"/>
    <property type="match status" value="1"/>
</dbReference>
<name>A0ABQ5U5P2_9PROT</name>
<dbReference type="Pfam" id="PF00691">
    <property type="entry name" value="OmpA"/>
    <property type="match status" value="1"/>
</dbReference>
<dbReference type="SUPFAM" id="SSF103088">
    <property type="entry name" value="OmpA-like"/>
    <property type="match status" value="1"/>
</dbReference>
<evidence type="ECO:0000256" key="2">
    <source>
        <dbReference type="SAM" id="MobiDB-lite"/>
    </source>
</evidence>
<evidence type="ECO:0000256" key="3">
    <source>
        <dbReference type="SAM" id="Phobius"/>
    </source>
</evidence>
<feature type="transmembrane region" description="Helical" evidence="3">
    <location>
        <begin position="44"/>
        <end position="72"/>
    </location>
</feature>
<evidence type="ECO:0000256" key="1">
    <source>
        <dbReference type="PROSITE-ProRule" id="PRU00473"/>
    </source>
</evidence>
<reference evidence="5" key="2">
    <citation type="submission" date="2023-01" db="EMBL/GenBank/DDBJ databases">
        <title>Draft genome sequence of Sneathiella chinensis strain NBRC 103408.</title>
        <authorList>
            <person name="Sun Q."/>
            <person name="Mori K."/>
        </authorList>
    </citation>
    <scope>NUCLEOTIDE SEQUENCE</scope>
    <source>
        <strain evidence="5">NBRC 103408</strain>
    </source>
</reference>
<gene>
    <name evidence="5" type="ORF">GCM10007924_27080</name>
</gene>
<evidence type="ECO:0000313" key="6">
    <source>
        <dbReference type="Proteomes" id="UP001161409"/>
    </source>
</evidence>
<keyword evidence="6" id="KW-1185">Reference proteome</keyword>
<organism evidence="5 6">
    <name type="scientific">Sneathiella chinensis</name>
    <dbReference type="NCBI Taxonomy" id="349750"/>
    <lineage>
        <taxon>Bacteria</taxon>
        <taxon>Pseudomonadati</taxon>
        <taxon>Pseudomonadota</taxon>
        <taxon>Alphaproteobacteria</taxon>
        <taxon>Sneathiellales</taxon>
        <taxon>Sneathiellaceae</taxon>
        <taxon>Sneathiella</taxon>
    </lineage>
</organism>
<dbReference type="Proteomes" id="UP001161409">
    <property type="component" value="Unassembled WGS sequence"/>
</dbReference>
<proteinExistence type="predicted"/>
<dbReference type="CDD" id="cd07185">
    <property type="entry name" value="OmpA_C-like"/>
    <property type="match status" value="1"/>
</dbReference>
<keyword evidence="1 3" id="KW-0472">Membrane</keyword>
<feature type="transmembrane region" description="Helical" evidence="3">
    <location>
        <begin position="92"/>
        <end position="112"/>
    </location>
</feature>
<reference evidence="5" key="1">
    <citation type="journal article" date="2014" name="Int. J. Syst. Evol. Microbiol.">
        <title>Complete genome of a new Firmicutes species belonging to the dominant human colonic microbiota ('Ruminococcus bicirculans') reveals two chromosomes and a selective capacity to utilize plant glucans.</title>
        <authorList>
            <consortium name="NISC Comparative Sequencing Program"/>
            <person name="Wegmann U."/>
            <person name="Louis P."/>
            <person name="Goesmann A."/>
            <person name="Henrissat B."/>
            <person name="Duncan S.H."/>
            <person name="Flint H.J."/>
        </authorList>
    </citation>
    <scope>NUCLEOTIDE SEQUENCE</scope>
    <source>
        <strain evidence="5">NBRC 103408</strain>
    </source>
</reference>
<evidence type="ECO:0000313" key="5">
    <source>
        <dbReference type="EMBL" id="GLQ07487.1"/>
    </source>
</evidence>
<feature type="region of interest" description="Disordered" evidence="2">
    <location>
        <begin position="305"/>
        <end position="329"/>
    </location>
</feature>
<dbReference type="InterPro" id="IPR036737">
    <property type="entry name" value="OmpA-like_sf"/>
</dbReference>
<keyword evidence="3" id="KW-0812">Transmembrane</keyword>
<dbReference type="EMBL" id="BSNF01000008">
    <property type="protein sequence ID" value="GLQ07487.1"/>
    <property type="molecule type" value="Genomic_DNA"/>
</dbReference>
<sequence length="490" mass="53626">MLFFIVINFFFYGILFESIILNYFGISYLAWAGVEDLVLGTVRYGGVVLGISLLVWMAYSLLLGLFLGFSLLGRVILNLRGENLPFRTRLAIIAYSLVIFLFNILRLIFLPLPTTIRRKSEKFLSQRERFALGLRRLRPASGATTPPPGLPARTAWHYFSRFALLQQFGRHRFFALAMIMVLSSIGLLTVAANKAGNTLTCLQETAAPSAGGTLALPSGMTQYSDCPGLAASPAASGGHMANLFSVVPGLLDFPLVRVDGPSPAGWMIYLRTTSRYTLFFDPAGHKPVVLPGALALNLWPAEPAPPKDRSAPVLAPAPSSQSEPAVVDTPSPLQRLLQELANLKRPAPETPPAQVPAQAAPFGYDSYTEIQADQIKDRNIPVGCLATPPSLVSRFQKDSHILSSPVDQQALIDHATKLAARPDAAVLVFGFADPSGRRGYNSYLSLKRAEHIRKWLVKLGVDNSRIMTLGLGENRSRFLPERRTEIRLCS</sequence>
<feature type="transmembrane region" description="Helical" evidence="3">
    <location>
        <begin position="173"/>
        <end position="192"/>
    </location>
</feature>